<protein>
    <submittedName>
        <fullName evidence="1">Uncharacterized protein</fullName>
    </submittedName>
</protein>
<sequence>MDRSFREMTKIWLNVYGIWEIHEEVLNRLYSEIAASKSRTNGYSGPIIRRYVFIDRHQIQVGYLTELLRRGEDCVWFLWPFIEREYSGYSSIVGILII</sequence>
<evidence type="ECO:0000313" key="1">
    <source>
        <dbReference type="EMBL" id="AAQ56430.1"/>
    </source>
</evidence>
<gene>
    <name evidence="1" type="ORF">OSJNBa0024A05.6</name>
</gene>
<dbReference type="AlphaFoldDB" id="Q6UUE4"/>
<dbReference type="EMBL" id="AY360389">
    <property type="protein sequence ID" value="AAQ56430.1"/>
    <property type="molecule type" value="Genomic_DNA"/>
</dbReference>
<organism evidence="1">
    <name type="scientific">Oryza sativa subsp. japonica</name>
    <name type="common">Rice</name>
    <dbReference type="NCBI Taxonomy" id="39947"/>
    <lineage>
        <taxon>Eukaryota</taxon>
        <taxon>Viridiplantae</taxon>
        <taxon>Streptophyta</taxon>
        <taxon>Embryophyta</taxon>
        <taxon>Tracheophyta</taxon>
        <taxon>Spermatophyta</taxon>
        <taxon>Magnoliopsida</taxon>
        <taxon>Liliopsida</taxon>
        <taxon>Poales</taxon>
        <taxon>Poaceae</taxon>
        <taxon>BOP clade</taxon>
        <taxon>Oryzoideae</taxon>
        <taxon>Oryzeae</taxon>
        <taxon>Oryzinae</taxon>
        <taxon>Oryza</taxon>
        <taxon>Oryza sativa</taxon>
    </lineage>
</organism>
<reference evidence="1" key="1">
    <citation type="journal article" date="2004" name="Nat. Genet.">
        <title>Sequencing of a rice centromere uncovers active genes.</title>
        <authorList>
            <person name="Nagaki K."/>
            <person name="Cheng Z."/>
            <person name="Ouyang S."/>
            <person name="Talbert P.B."/>
            <person name="Kim M."/>
            <person name="Jones K.M."/>
            <person name="Henikoff S."/>
            <person name="Buell C.R."/>
            <person name="Jiang J."/>
        </authorList>
    </citation>
    <scope>NUCLEOTIDE SEQUENCE</scope>
</reference>
<accession>Q6UUE4</accession>
<proteinExistence type="predicted"/>
<name>Q6UUE4_ORYSJ</name>